<name>A0A9D1CR59_9FIRM</name>
<dbReference type="PROSITE" id="PS51186">
    <property type="entry name" value="GNAT"/>
    <property type="match status" value="1"/>
</dbReference>
<gene>
    <name evidence="2" type="ORF">IAB73_08440</name>
</gene>
<dbReference type="EMBL" id="DVFJ01000030">
    <property type="protein sequence ID" value="HIQ72217.1"/>
    <property type="molecule type" value="Genomic_DNA"/>
</dbReference>
<dbReference type="GO" id="GO:0034069">
    <property type="term" value="F:aminoglycoside N-acetyltransferase activity"/>
    <property type="evidence" value="ECO:0007669"/>
    <property type="project" value="TreeGrafter"/>
</dbReference>
<reference evidence="2" key="2">
    <citation type="journal article" date="2021" name="PeerJ">
        <title>Extensive microbial diversity within the chicken gut microbiome revealed by metagenomics and culture.</title>
        <authorList>
            <person name="Gilroy R."/>
            <person name="Ravi A."/>
            <person name="Getino M."/>
            <person name="Pursley I."/>
            <person name="Horton D.L."/>
            <person name="Alikhan N.F."/>
            <person name="Baker D."/>
            <person name="Gharbi K."/>
            <person name="Hall N."/>
            <person name="Watson M."/>
            <person name="Adriaenssens E.M."/>
            <person name="Foster-Nyarko E."/>
            <person name="Jarju S."/>
            <person name="Secka A."/>
            <person name="Antonio M."/>
            <person name="Oren A."/>
            <person name="Chaudhuri R.R."/>
            <person name="La Ragione R."/>
            <person name="Hildebrand F."/>
            <person name="Pallen M.J."/>
        </authorList>
    </citation>
    <scope>NUCLEOTIDE SEQUENCE</scope>
    <source>
        <strain evidence="2">ChiSxjej2B14-6234</strain>
    </source>
</reference>
<evidence type="ECO:0000313" key="3">
    <source>
        <dbReference type="Proteomes" id="UP000886887"/>
    </source>
</evidence>
<evidence type="ECO:0000259" key="1">
    <source>
        <dbReference type="PROSITE" id="PS51186"/>
    </source>
</evidence>
<dbReference type="Gene3D" id="3.30.1050.10">
    <property type="entry name" value="SCP2 sterol-binding domain"/>
    <property type="match status" value="1"/>
</dbReference>
<dbReference type="Pfam" id="PF13527">
    <property type="entry name" value="Acetyltransf_9"/>
    <property type="match status" value="1"/>
</dbReference>
<evidence type="ECO:0000313" key="2">
    <source>
        <dbReference type="EMBL" id="HIQ72217.1"/>
    </source>
</evidence>
<protein>
    <submittedName>
        <fullName evidence="2">GNAT family N-acetyltransferase</fullName>
    </submittedName>
</protein>
<dbReference type="InterPro" id="IPR041380">
    <property type="entry name" value="Acetyltransf_17"/>
</dbReference>
<dbReference type="Pfam" id="PF17668">
    <property type="entry name" value="Acetyltransf_17"/>
    <property type="match status" value="1"/>
</dbReference>
<feature type="domain" description="N-acetyltransferase" evidence="1">
    <location>
        <begin position="1"/>
        <end position="147"/>
    </location>
</feature>
<dbReference type="InterPro" id="IPR051554">
    <property type="entry name" value="Acetyltransferase_Eis"/>
</dbReference>
<dbReference type="SUPFAM" id="SSF55718">
    <property type="entry name" value="SCP-like"/>
    <property type="match status" value="1"/>
</dbReference>
<dbReference type="Proteomes" id="UP000886887">
    <property type="component" value="Unassembled WGS sequence"/>
</dbReference>
<proteinExistence type="predicted"/>
<dbReference type="InterPro" id="IPR000182">
    <property type="entry name" value="GNAT_dom"/>
</dbReference>
<organism evidence="2 3">
    <name type="scientific">Candidatus Onthenecus intestinigallinarum</name>
    <dbReference type="NCBI Taxonomy" id="2840875"/>
    <lineage>
        <taxon>Bacteria</taxon>
        <taxon>Bacillati</taxon>
        <taxon>Bacillota</taxon>
        <taxon>Clostridia</taxon>
        <taxon>Eubacteriales</taxon>
        <taxon>Candidatus Onthenecus</taxon>
    </lineage>
</organism>
<dbReference type="AlphaFoldDB" id="A0A9D1CR59"/>
<comment type="caution">
    <text evidence="2">The sequence shown here is derived from an EMBL/GenBank/DDBJ whole genome shotgun (WGS) entry which is preliminary data.</text>
</comment>
<dbReference type="InterPro" id="IPR016181">
    <property type="entry name" value="Acyl_CoA_acyltransferase"/>
</dbReference>
<dbReference type="GO" id="GO:0030649">
    <property type="term" value="P:aminoglycoside antibiotic catabolic process"/>
    <property type="evidence" value="ECO:0007669"/>
    <property type="project" value="TreeGrafter"/>
</dbReference>
<dbReference type="SUPFAM" id="SSF55729">
    <property type="entry name" value="Acyl-CoA N-acyltransferases (Nat)"/>
    <property type="match status" value="1"/>
</dbReference>
<dbReference type="PANTHER" id="PTHR37817:SF1">
    <property type="entry name" value="N-ACETYLTRANSFERASE EIS"/>
    <property type="match status" value="1"/>
</dbReference>
<reference evidence="2" key="1">
    <citation type="submission" date="2020-10" db="EMBL/GenBank/DDBJ databases">
        <authorList>
            <person name="Gilroy R."/>
        </authorList>
    </citation>
    <scope>NUCLEOTIDE SEQUENCE</scope>
    <source>
        <strain evidence="2">ChiSxjej2B14-6234</strain>
    </source>
</reference>
<accession>A0A9D1CR59</accession>
<dbReference type="PANTHER" id="PTHR37817">
    <property type="entry name" value="N-ACETYLTRANSFERASE EIS"/>
    <property type="match status" value="1"/>
</dbReference>
<dbReference type="InterPro" id="IPR036527">
    <property type="entry name" value="SCP2_sterol-bd_dom_sf"/>
</dbReference>
<dbReference type="InterPro" id="IPR025559">
    <property type="entry name" value="Eis_dom"/>
</dbReference>
<sequence>MPVREIRPEERADFERLESIAFASPLSEEDLRRRLEREPEAVCLGHFDSAGTLTAGMVLPEYQMRYEDRFVPMVGVGGVASLPEYRYQGAIRRVFEAAFARMREGGAVFSALYPFSHPYYRQFGYELCQLTARYTLPVDALRSFRCEATVRRIEPGDPFDGLQAVYDAHFARCNMAIRREARHWQGLVTKEPLRERVYTYLLQDAQGPCAYVVFAAQNVGEYSKEMRVREIAFAHPKGLRDALGFLYRLSAQYGKAILTLPDGVPLHAVLPESYDASTDIFSHPMARVVDLPRALALKPHPAGAAYTLRVHDAMIPGNDGLFAVQCEAAGVSVRRLEADAPADLEAGVQQITQLLLGFLSLDEALYSPQVTLRASGDVLRRIFVKRPVYLTEFF</sequence>
<dbReference type="Pfam" id="PF13530">
    <property type="entry name" value="SCP2_2"/>
    <property type="match status" value="1"/>
</dbReference>
<dbReference type="Gene3D" id="3.40.630.30">
    <property type="match status" value="2"/>
</dbReference>